<accession>R7Q6U3</accession>
<dbReference type="PANTHER" id="PTHR45809">
    <property type="entry name" value="VIRAL IAP-ASSOCIATED FACTOR HOMOLOG"/>
    <property type="match status" value="1"/>
</dbReference>
<proteinExistence type="inferred from homology"/>
<protein>
    <recommendedName>
        <fullName evidence="2">Phosducin domain-containing protein</fullName>
    </recommendedName>
</protein>
<dbReference type="RefSeq" id="XP_005713331.1">
    <property type="nucleotide sequence ID" value="XM_005713274.1"/>
</dbReference>
<dbReference type="OrthoDB" id="45518at2759"/>
<evidence type="ECO:0000256" key="1">
    <source>
        <dbReference type="ARBA" id="ARBA00009686"/>
    </source>
</evidence>
<dbReference type="Gene3D" id="3.40.30.10">
    <property type="entry name" value="Glutaredoxin"/>
    <property type="match status" value="1"/>
</dbReference>
<dbReference type="InterPro" id="IPR024253">
    <property type="entry name" value="Phosducin_thioredoxin-like_dom"/>
</dbReference>
<keyword evidence="4" id="KW-1185">Reference proteome</keyword>
<dbReference type="Pfam" id="PF02114">
    <property type="entry name" value="Phosducin"/>
    <property type="match status" value="1"/>
</dbReference>
<dbReference type="OMA" id="FCEIRAN"/>
<dbReference type="InterPro" id="IPR051498">
    <property type="entry name" value="Phosducin-like_chap/apop_reg"/>
</dbReference>
<name>R7Q6U3_CHOCR</name>
<evidence type="ECO:0000259" key="2">
    <source>
        <dbReference type="Pfam" id="PF02114"/>
    </source>
</evidence>
<comment type="similarity">
    <text evidence="1">Belongs to the phosducin family.</text>
</comment>
<dbReference type="Proteomes" id="UP000012073">
    <property type="component" value="Unassembled WGS sequence"/>
</dbReference>
<dbReference type="GO" id="GO:0005737">
    <property type="term" value="C:cytoplasm"/>
    <property type="evidence" value="ECO:0007669"/>
    <property type="project" value="TreeGrafter"/>
</dbReference>
<organism evidence="3 4">
    <name type="scientific">Chondrus crispus</name>
    <name type="common">Carrageen Irish moss</name>
    <name type="synonym">Polymorpha crispa</name>
    <dbReference type="NCBI Taxonomy" id="2769"/>
    <lineage>
        <taxon>Eukaryota</taxon>
        <taxon>Rhodophyta</taxon>
        <taxon>Florideophyceae</taxon>
        <taxon>Rhodymeniophycidae</taxon>
        <taxon>Gigartinales</taxon>
        <taxon>Gigartinaceae</taxon>
        <taxon>Chondrus</taxon>
    </lineage>
</organism>
<evidence type="ECO:0000313" key="4">
    <source>
        <dbReference type="Proteomes" id="UP000012073"/>
    </source>
</evidence>
<gene>
    <name evidence="3" type="ORF">CHC_T00002328001</name>
</gene>
<dbReference type="STRING" id="2769.R7Q6U3"/>
<dbReference type="InterPro" id="IPR036249">
    <property type="entry name" value="Thioredoxin-like_sf"/>
</dbReference>
<dbReference type="GeneID" id="17321047"/>
<dbReference type="PANTHER" id="PTHR45809:SF3">
    <property type="entry name" value="VIRAL IAP-ASSOCIATED FACTOR HOMOLOG"/>
    <property type="match status" value="1"/>
</dbReference>
<reference evidence="4" key="1">
    <citation type="journal article" date="2013" name="Proc. Natl. Acad. Sci. U.S.A.">
        <title>Genome structure and metabolic features in the red seaweed Chondrus crispus shed light on evolution of the Archaeplastida.</title>
        <authorList>
            <person name="Collen J."/>
            <person name="Porcel B."/>
            <person name="Carre W."/>
            <person name="Ball S.G."/>
            <person name="Chaparro C."/>
            <person name="Tonon T."/>
            <person name="Barbeyron T."/>
            <person name="Michel G."/>
            <person name="Noel B."/>
            <person name="Valentin K."/>
            <person name="Elias M."/>
            <person name="Artiguenave F."/>
            <person name="Arun A."/>
            <person name="Aury J.M."/>
            <person name="Barbosa-Neto J.F."/>
            <person name="Bothwell J.H."/>
            <person name="Bouget F.Y."/>
            <person name="Brillet L."/>
            <person name="Cabello-Hurtado F."/>
            <person name="Capella-Gutierrez S."/>
            <person name="Charrier B."/>
            <person name="Cladiere L."/>
            <person name="Cock J.M."/>
            <person name="Coelho S.M."/>
            <person name="Colleoni C."/>
            <person name="Czjzek M."/>
            <person name="Da Silva C."/>
            <person name="Delage L."/>
            <person name="Denoeud F."/>
            <person name="Deschamps P."/>
            <person name="Dittami S.M."/>
            <person name="Gabaldon T."/>
            <person name="Gachon C.M."/>
            <person name="Groisillier A."/>
            <person name="Herve C."/>
            <person name="Jabbari K."/>
            <person name="Katinka M."/>
            <person name="Kloareg B."/>
            <person name="Kowalczyk N."/>
            <person name="Labadie K."/>
            <person name="Leblanc C."/>
            <person name="Lopez P.J."/>
            <person name="McLachlan D.H."/>
            <person name="Meslet-Cladiere L."/>
            <person name="Moustafa A."/>
            <person name="Nehr Z."/>
            <person name="Nyvall Collen P."/>
            <person name="Panaud O."/>
            <person name="Partensky F."/>
            <person name="Poulain J."/>
            <person name="Rensing S.A."/>
            <person name="Rousvoal S."/>
            <person name="Samson G."/>
            <person name="Symeonidi A."/>
            <person name="Weissenbach J."/>
            <person name="Zambounis A."/>
            <person name="Wincker P."/>
            <person name="Boyen C."/>
        </authorList>
    </citation>
    <scope>NUCLEOTIDE SEQUENCE [LARGE SCALE GENOMIC DNA]</scope>
    <source>
        <strain evidence="4">cv. Stackhouse</strain>
    </source>
</reference>
<feature type="domain" description="Phosducin" evidence="2">
    <location>
        <begin position="54"/>
        <end position="208"/>
    </location>
</feature>
<dbReference type="Gramene" id="CDF33528">
    <property type="protein sequence ID" value="CDF33528"/>
    <property type="gene ID" value="CHC_T00002328001"/>
</dbReference>
<sequence>MASLGTGGPKESTEWDDILKSKGIIPEKTQEELAEEALKELVEDTVENYDPHEGKKIETLEEELEEADSDEEKILQQYRDKRIAQMREEAMKPKFGPGVTYVSASDWKSEVTEARGSIYVVVHLFAPSLEGCKVMDARLLELSAKFRSTKFLRCKSNDAIKNYPDSKCPTLLVYKEGKVLKQFVGLGAFGVKTPVADDIEWALHKIGAVESEMVEPPKADAKRFNLSRF</sequence>
<dbReference type="GO" id="GO:0006457">
    <property type="term" value="P:protein folding"/>
    <property type="evidence" value="ECO:0007669"/>
    <property type="project" value="TreeGrafter"/>
</dbReference>
<dbReference type="SUPFAM" id="SSF52833">
    <property type="entry name" value="Thioredoxin-like"/>
    <property type="match status" value="1"/>
</dbReference>
<evidence type="ECO:0000313" key="3">
    <source>
        <dbReference type="EMBL" id="CDF33528.1"/>
    </source>
</evidence>
<dbReference type="PhylomeDB" id="R7Q6U3"/>
<dbReference type="AlphaFoldDB" id="R7Q6U3"/>
<dbReference type="KEGG" id="ccp:CHC_T00002328001"/>
<dbReference type="EMBL" id="HG001649">
    <property type="protein sequence ID" value="CDF33528.1"/>
    <property type="molecule type" value="Genomic_DNA"/>
</dbReference>